<dbReference type="PANTHER" id="PTHR11085">
    <property type="entry name" value="NAD-DEPENDENT PROTEIN DEACYLASE SIRTUIN-5, MITOCHONDRIAL-RELATED"/>
    <property type="match status" value="1"/>
</dbReference>
<dbReference type="AlphaFoldDB" id="A0A388TCE3"/>
<feature type="binding site" evidence="4">
    <location>
        <position position="151"/>
    </location>
    <ligand>
        <name>Zn(2+)</name>
        <dbReference type="ChEBI" id="CHEBI:29105"/>
    </ligand>
</feature>
<dbReference type="InterPro" id="IPR050134">
    <property type="entry name" value="NAD-dep_sirtuin_deacylases"/>
</dbReference>
<dbReference type="Pfam" id="PF02146">
    <property type="entry name" value="SIR2"/>
    <property type="match status" value="1"/>
</dbReference>
<dbReference type="EMBL" id="BGZN01000031">
    <property type="protein sequence ID" value="GBR74143.1"/>
    <property type="molecule type" value="Genomic_DNA"/>
</dbReference>
<feature type="binding site" evidence="4">
    <location>
        <position position="127"/>
    </location>
    <ligand>
        <name>Zn(2+)</name>
        <dbReference type="ChEBI" id="CHEBI:29105"/>
    </ligand>
</feature>
<dbReference type="NCBIfam" id="NF001753">
    <property type="entry name" value="PRK00481.1-3"/>
    <property type="match status" value="1"/>
</dbReference>
<evidence type="ECO:0000256" key="2">
    <source>
        <dbReference type="ARBA" id="ARBA00022679"/>
    </source>
</evidence>
<dbReference type="Proteomes" id="UP000269352">
    <property type="component" value="Unassembled WGS sequence"/>
</dbReference>
<evidence type="ECO:0000256" key="4">
    <source>
        <dbReference type="PROSITE-ProRule" id="PRU00236"/>
    </source>
</evidence>
<organism evidence="6 7">
    <name type="scientific">Termititenax aidoneus</name>
    <dbReference type="NCBI Taxonomy" id="2218524"/>
    <lineage>
        <taxon>Bacteria</taxon>
        <taxon>Bacillati</taxon>
        <taxon>Candidatus Margulisiibacteriota</taxon>
        <taxon>Candidatus Termititenacia</taxon>
        <taxon>Candidatus Termititenacales</taxon>
        <taxon>Candidatus Termititenacaceae</taxon>
        <taxon>Candidatus Termititenax</taxon>
    </lineage>
</organism>
<evidence type="ECO:0000313" key="6">
    <source>
        <dbReference type="EMBL" id="GBR74143.1"/>
    </source>
</evidence>
<dbReference type="SUPFAM" id="SSF52467">
    <property type="entry name" value="DHS-like NAD/FAD-binding domain"/>
    <property type="match status" value="1"/>
</dbReference>
<dbReference type="InterPro" id="IPR026591">
    <property type="entry name" value="Sirtuin_cat_small_dom_sf"/>
</dbReference>
<comment type="caution">
    <text evidence="6">The sequence shown here is derived from an EMBL/GenBank/DDBJ whole genome shotgun (WGS) entry which is preliminary data.</text>
</comment>
<dbReference type="EC" id="2.3.1.286" evidence="1"/>
<reference evidence="6 7" key="1">
    <citation type="journal article" date="2019" name="ISME J.">
        <title>Genome analyses of uncultured TG2/ZB3 bacteria in 'Margulisbacteria' specifically attached to ectosymbiotic spirochetes of protists in the termite gut.</title>
        <authorList>
            <person name="Utami Y.D."/>
            <person name="Kuwahara H."/>
            <person name="Igai K."/>
            <person name="Murakami T."/>
            <person name="Sugaya K."/>
            <person name="Morikawa T."/>
            <person name="Nagura Y."/>
            <person name="Yuki M."/>
            <person name="Deevong P."/>
            <person name="Inoue T."/>
            <person name="Kihara K."/>
            <person name="Lo N."/>
            <person name="Yamada A."/>
            <person name="Ohkuma M."/>
            <person name="Hongoh Y."/>
        </authorList>
    </citation>
    <scope>NUCLEOTIDE SEQUENCE [LARGE SCALE GENOMIC DNA]</scope>
    <source>
        <strain evidence="6">NkOx7-01</strain>
    </source>
</reference>
<dbReference type="GO" id="GO:0070403">
    <property type="term" value="F:NAD+ binding"/>
    <property type="evidence" value="ECO:0007669"/>
    <property type="project" value="InterPro"/>
</dbReference>
<dbReference type="NCBIfam" id="NF001752">
    <property type="entry name" value="PRK00481.1-1"/>
    <property type="match status" value="1"/>
</dbReference>
<dbReference type="Gene3D" id="3.30.1600.10">
    <property type="entry name" value="SIR2/SIRT2 'Small Domain"/>
    <property type="match status" value="1"/>
</dbReference>
<feature type="active site" description="Proton acceptor" evidence="4">
    <location>
        <position position="116"/>
    </location>
</feature>
<keyword evidence="4" id="KW-0479">Metal-binding</keyword>
<feature type="domain" description="Deacetylase sirtuin-type" evidence="5">
    <location>
        <begin position="1"/>
        <end position="239"/>
    </location>
</feature>
<keyword evidence="4" id="KW-0862">Zinc</keyword>
<keyword evidence="2" id="KW-0808">Transferase</keyword>
<dbReference type="PANTHER" id="PTHR11085:SF4">
    <property type="entry name" value="NAD-DEPENDENT PROTEIN DEACYLASE"/>
    <property type="match status" value="1"/>
</dbReference>
<evidence type="ECO:0000259" key="5">
    <source>
        <dbReference type="PROSITE" id="PS50305"/>
    </source>
</evidence>
<dbReference type="InterPro" id="IPR003000">
    <property type="entry name" value="Sirtuin"/>
</dbReference>
<keyword evidence="7" id="KW-1185">Reference proteome</keyword>
<feature type="binding site" evidence="4">
    <location>
        <position position="148"/>
    </location>
    <ligand>
        <name>Zn(2+)</name>
        <dbReference type="ChEBI" id="CHEBI:29105"/>
    </ligand>
</feature>
<evidence type="ECO:0000256" key="3">
    <source>
        <dbReference type="ARBA" id="ARBA00023027"/>
    </source>
</evidence>
<proteinExistence type="predicted"/>
<sequence length="239" mass="27169">MSDKLKSLLNNSKHIIALTGAGVSTLSGIRDFRGKNGLYKDFDADKIFDKRYFFQNPEYYYTQTKDFIYGLDRYKPNIIHKTLAKLEKKNIIRAVITQNIDMLHTKAGSRNVIEIHGSPEVHYCTDCQRKYSFGEIVPIVENNKVPHCDKCNGLIKPDIVFFGEMLNEKTLSNAYAELEKADLMLVLGSSLVVTPVAYFPKTVIKNGGKVIIVNDMPTPLDELAELRFNDLQGFIREII</sequence>
<dbReference type="InterPro" id="IPR029035">
    <property type="entry name" value="DHS-like_NAD/FAD-binding_dom"/>
</dbReference>
<dbReference type="PROSITE" id="PS50305">
    <property type="entry name" value="SIRTUIN"/>
    <property type="match status" value="1"/>
</dbReference>
<evidence type="ECO:0000313" key="7">
    <source>
        <dbReference type="Proteomes" id="UP000269352"/>
    </source>
</evidence>
<evidence type="ECO:0000256" key="1">
    <source>
        <dbReference type="ARBA" id="ARBA00012928"/>
    </source>
</evidence>
<protein>
    <recommendedName>
        <fullName evidence="1">protein acetyllysine N-acetyltransferase</fullName>
        <ecNumber evidence="1">2.3.1.286</ecNumber>
    </recommendedName>
</protein>
<keyword evidence="3" id="KW-0520">NAD</keyword>
<dbReference type="Gene3D" id="3.40.50.1220">
    <property type="entry name" value="TPP-binding domain"/>
    <property type="match status" value="1"/>
</dbReference>
<accession>A0A388TCE3</accession>
<name>A0A388TCE3_TERA1</name>
<dbReference type="InterPro" id="IPR026590">
    <property type="entry name" value="Ssirtuin_cat_dom"/>
</dbReference>
<feature type="binding site" evidence="4">
    <location>
        <position position="124"/>
    </location>
    <ligand>
        <name>Zn(2+)</name>
        <dbReference type="ChEBI" id="CHEBI:29105"/>
    </ligand>
</feature>
<dbReference type="GO" id="GO:0017136">
    <property type="term" value="F:histone deacetylase activity, NAD-dependent"/>
    <property type="evidence" value="ECO:0007669"/>
    <property type="project" value="TreeGrafter"/>
</dbReference>
<dbReference type="GO" id="GO:0046872">
    <property type="term" value="F:metal ion binding"/>
    <property type="evidence" value="ECO:0007669"/>
    <property type="project" value="UniProtKB-KW"/>
</dbReference>
<gene>
    <name evidence="6" type="primary">cobB</name>
    <name evidence="6" type="ORF">NO1_1372</name>
</gene>